<proteinExistence type="inferred from homology"/>
<evidence type="ECO:0000256" key="1">
    <source>
        <dbReference type="ARBA" id="ARBA00008520"/>
    </source>
</evidence>
<evidence type="ECO:0000313" key="7">
    <source>
        <dbReference type="Proteomes" id="UP000028868"/>
    </source>
</evidence>
<evidence type="ECO:0000256" key="5">
    <source>
        <dbReference type="SAM" id="SignalP"/>
    </source>
</evidence>
<dbReference type="Proteomes" id="UP000028868">
    <property type="component" value="Unassembled WGS sequence"/>
</dbReference>
<evidence type="ECO:0000256" key="2">
    <source>
        <dbReference type="ARBA" id="ARBA00022448"/>
    </source>
</evidence>
<keyword evidence="2" id="KW-0813">Transport</keyword>
<reference evidence="6 7" key="2">
    <citation type="submission" date="2014-05" db="EMBL/GenBank/DDBJ databases">
        <title>Draft genome sequence of Halobacillus karajensis HK-03.</title>
        <authorList>
            <person name="Khelaifia S."/>
            <person name="Croce O."/>
            <person name="Lagier J.C."/>
            <person name="Raoult D."/>
        </authorList>
    </citation>
    <scope>NUCLEOTIDE SEQUENCE [LARGE SCALE GENOMIC DNA]</scope>
    <source>
        <strain evidence="6 7">HD-03</strain>
    </source>
</reference>
<feature type="compositionally biased region" description="Low complexity" evidence="4">
    <location>
        <begin position="31"/>
        <end position="44"/>
    </location>
</feature>
<sequence>MKKWLSLLFIGFFTVVVLAACAPDREEEASAGDSNSDSNSSSESSEGDMPEKPEKLVVWEDKDKGIALEPAIASFEEKYGIKVEYKELDMATKMGEQLRLDGPAGTGPDVLTLPHDQIGQFAIEGLLSPLEVDSSVTDLYTKASIQAQTYDGNLYGLPKSTETPVFIYNKEHMTEVPEDFDELFEFTKDFNNGDQYGFLALWDNFYFANSIMSGYGGYVFGEEEGALNPQDLGLNNEGAVEGAEYIQQWYEEVFPSGIVGESGGSAKDGLFQEGNVAAMMDGPWAYQALNEAGIDYGVAPLPKLPNGEYPQTFVGVKGWHLSSASENKEWATELIKWITNEENAKIRYEETNEIPPVTALIEDPIIADNEKARAVAVQSERAVPMPNIPEMAEVWEPMAQALQVVATGKEEPESALNEAQDTIETQIKLNHSGD</sequence>
<feature type="chain" id="PRO_5039649607" evidence="5">
    <location>
        <begin position="20"/>
        <end position="434"/>
    </location>
</feature>
<dbReference type="SUPFAM" id="SSF53850">
    <property type="entry name" value="Periplasmic binding protein-like II"/>
    <property type="match status" value="1"/>
</dbReference>
<accession>A0A024P2N2</accession>
<organism evidence="6 7">
    <name type="scientific">Halobacillus karajensis</name>
    <dbReference type="NCBI Taxonomy" id="195088"/>
    <lineage>
        <taxon>Bacteria</taxon>
        <taxon>Bacillati</taxon>
        <taxon>Bacillota</taxon>
        <taxon>Bacilli</taxon>
        <taxon>Bacillales</taxon>
        <taxon>Bacillaceae</taxon>
        <taxon>Halobacillus</taxon>
    </lineage>
</organism>
<dbReference type="InterPro" id="IPR006059">
    <property type="entry name" value="SBP"/>
</dbReference>
<feature type="signal peptide" evidence="5">
    <location>
        <begin position="1"/>
        <end position="19"/>
    </location>
</feature>
<dbReference type="GO" id="GO:0042956">
    <property type="term" value="P:maltodextrin transmembrane transport"/>
    <property type="evidence" value="ECO:0007669"/>
    <property type="project" value="TreeGrafter"/>
</dbReference>
<dbReference type="PANTHER" id="PTHR30061:SF50">
    <property type="entry name" value="MALTOSE_MALTODEXTRIN-BINDING PERIPLASMIC PROTEIN"/>
    <property type="match status" value="1"/>
</dbReference>
<evidence type="ECO:0000256" key="4">
    <source>
        <dbReference type="SAM" id="MobiDB-lite"/>
    </source>
</evidence>
<feature type="region of interest" description="Disordered" evidence="4">
    <location>
        <begin position="26"/>
        <end position="53"/>
    </location>
</feature>
<dbReference type="GO" id="GO:0015768">
    <property type="term" value="P:maltose transport"/>
    <property type="evidence" value="ECO:0007669"/>
    <property type="project" value="TreeGrafter"/>
</dbReference>
<dbReference type="PANTHER" id="PTHR30061">
    <property type="entry name" value="MALTOSE-BINDING PERIPLASMIC PROTEIN"/>
    <property type="match status" value="1"/>
</dbReference>
<name>A0A024P2N2_9BACI</name>
<comment type="similarity">
    <text evidence="1">Belongs to the bacterial solute-binding protein 1 family.</text>
</comment>
<dbReference type="RefSeq" id="WP_035506164.1">
    <property type="nucleotide sequence ID" value="NZ_CCDH010000001.1"/>
</dbReference>
<evidence type="ECO:0000256" key="3">
    <source>
        <dbReference type="ARBA" id="ARBA00022729"/>
    </source>
</evidence>
<dbReference type="Gene3D" id="3.40.190.10">
    <property type="entry name" value="Periplasmic binding protein-like II"/>
    <property type="match status" value="2"/>
</dbReference>
<dbReference type="GO" id="GO:0055052">
    <property type="term" value="C:ATP-binding cassette (ABC) transporter complex, substrate-binding subunit-containing"/>
    <property type="evidence" value="ECO:0007669"/>
    <property type="project" value="TreeGrafter"/>
</dbReference>
<dbReference type="Pfam" id="PF13416">
    <property type="entry name" value="SBP_bac_8"/>
    <property type="match status" value="1"/>
</dbReference>
<reference evidence="7" key="1">
    <citation type="submission" date="2014-03" db="EMBL/GenBank/DDBJ databases">
        <authorList>
            <person name="Urmite Genomes U."/>
        </authorList>
    </citation>
    <scope>NUCLEOTIDE SEQUENCE [LARGE SCALE GENOMIC DNA]</scope>
    <source>
        <strain evidence="7">HD-03</strain>
    </source>
</reference>
<keyword evidence="7" id="KW-1185">Reference proteome</keyword>
<dbReference type="GO" id="GO:1901982">
    <property type="term" value="F:maltose binding"/>
    <property type="evidence" value="ECO:0007669"/>
    <property type="project" value="TreeGrafter"/>
</dbReference>
<keyword evidence="3 5" id="KW-0732">Signal</keyword>
<dbReference type="EMBL" id="CCDI010000001">
    <property type="protein sequence ID" value="CDQ22743.1"/>
    <property type="molecule type" value="Genomic_DNA"/>
</dbReference>
<comment type="caution">
    <text evidence="6">The sequence shown here is derived from an EMBL/GenBank/DDBJ whole genome shotgun (WGS) entry which is preliminary data.</text>
</comment>
<dbReference type="PROSITE" id="PS51257">
    <property type="entry name" value="PROKAR_LIPOPROTEIN"/>
    <property type="match status" value="1"/>
</dbReference>
<gene>
    <name evidence="6" type="primary">cycB</name>
    <name evidence="6" type="ORF">BN983_00958</name>
</gene>
<dbReference type="AlphaFoldDB" id="A0A024P2N2"/>
<evidence type="ECO:0000313" key="6">
    <source>
        <dbReference type="EMBL" id="CDQ22743.1"/>
    </source>
</evidence>
<protein>
    <submittedName>
        <fullName evidence="6">Cyclodextrin-binding protein</fullName>
    </submittedName>
</protein>